<protein>
    <submittedName>
        <fullName evidence="2">Uncharacterized protein</fullName>
    </submittedName>
</protein>
<accession>A0A265UTR1</accession>
<organism evidence="2 3">
    <name type="scientific">Winogradskyella aurantia</name>
    <dbReference type="NCBI Taxonomy" id="1915063"/>
    <lineage>
        <taxon>Bacteria</taxon>
        <taxon>Pseudomonadati</taxon>
        <taxon>Bacteroidota</taxon>
        <taxon>Flavobacteriia</taxon>
        <taxon>Flavobacteriales</taxon>
        <taxon>Flavobacteriaceae</taxon>
        <taxon>Winogradskyella</taxon>
    </lineage>
</organism>
<evidence type="ECO:0000313" key="2">
    <source>
        <dbReference type="EMBL" id="OZV68686.1"/>
    </source>
</evidence>
<sequence length="75" mass="8607">MKRLQLNGITSDVLISAYVVITLYFRFKLESEIATGPIESLVMGLCFVIIIWVLIKLKFLNPNWFGVFNSKTQKP</sequence>
<evidence type="ECO:0000256" key="1">
    <source>
        <dbReference type="SAM" id="Phobius"/>
    </source>
</evidence>
<feature type="transmembrane region" description="Helical" evidence="1">
    <location>
        <begin position="6"/>
        <end position="25"/>
    </location>
</feature>
<proteinExistence type="predicted"/>
<comment type="caution">
    <text evidence="2">The sequence shown here is derived from an EMBL/GenBank/DDBJ whole genome shotgun (WGS) entry which is preliminary data.</text>
</comment>
<feature type="transmembrane region" description="Helical" evidence="1">
    <location>
        <begin position="37"/>
        <end position="55"/>
    </location>
</feature>
<keyword evidence="1" id="KW-0472">Membrane</keyword>
<gene>
    <name evidence="2" type="ORF">CA834_09490</name>
</gene>
<keyword evidence="1" id="KW-1133">Transmembrane helix</keyword>
<dbReference type="OrthoDB" id="1190857at2"/>
<keyword evidence="1" id="KW-0812">Transmembrane</keyword>
<keyword evidence="3" id="KW-1185">Reference proteome</keyword>
<dbReference type="RefSeq" id="WP_094968452.1">
    <property type="nucleotide sequence ID" value="NZ_NGJN01000004.1"/>
</dbReference>
<dbReference type="Proteomes" id="UP000216840">
    <property type="component" value="Unassembled WGS sequence"/>
</dbReference>
<dbReference type="AlphaFoldDB" id="A0A265UTR1"/>
<dbReference type="EMBL" id="NGJN01000004">
    <property type="protein sequence ID" value="OZV68686.1"/>
    <property type="molecule type" value="Genomic_DNA"/>
</dbReference>
<name>A0A265UTR1_9FLAO</name>
<evidence type="ECO:0000313" key="3">
    <source>
        <dbReference type="Proteomes" id="UP000216840"/>
    </source>
</evidence>
<reference evidence="2 3" key="1">
    <citation type="submission" date="2017-05" db="EMBL/GenBank/DDBJ databases">
        <title>The draft genome sequence of Idiomarina salinarum WNB302.</title>
        <authorList>
            <person name="Sun Y."/>
            <person name="Chen B."/>
            <person name="Du Z."/>
        </authorList>
    </citation>
    <scope>NUCLEOTIDE SEQUENCE [LARGE SCALE GENOMIC DNA]</scope>
    <source>
        <strain evidence="2 3">WNB302</strain>
    </source>
</reference>